<protein>
    <submittedName>
        <fullName evidence="7">FTR1 family iron permease</fullName>
    </submittedName>
</protein>
<feature type="transmembrane region" description="Helical" evidence="6">
    <location>
        <begin position="516"/>
        <end position="539"/>
    </location>
</feature>
<evidence type="ECO:0000313" key="7">
    <source>
        <dbReference type="EMBL" id="MCR8634245.1"/>
    </source>
</evidence>
<evidence type="ECO:0000256" key="3">
    <source>
        <dbReference type="ARBA" id="ARBA00022692"/>
    </source>
</evidence>
<organism evidence="7 8">
    <name type="scientific">Paenibacillus radicis</name>
    <name type="common">ex Xue et al. 2023</name>
    <dbReference type="NCBI Taxonomy" id="2972489"/>
    <lineage>
        <taxon>Bacteria</taxon>
        <taxon>Bacillati</taxon>
        <taxon>Bacillota</taxon>
        <taxon>Bacilli</taxon>
        <taxon>Bacillales</taxon>
        <taxon>Paenibacillaceae</taxon>
        <taxon>Paenibacillus</taxon>
    </lineage>
</organism>
<gene>
    <name evidence="7" type="ORF">NV381_23930</name>
</gene>
<comment type="caution">
    <text evidence="7">The sequence shown here is derived from an EMBL/GenBank/DDBJ whole genome shotgun (WGS) entry which is preliminary data.</text>
</comment>
<feature type="transmembrane region" description="Helical" evidence="6">
    <location>
        <begin position="471"/>
        <end position="504"/>
    </location>
</feature>
<feature type="transmembrane region" description="Helical" evidence="6">
    <location>
        <begin position="559"/>
        <end position="584"/>
    </location>
</feature>
<evidence type="ECO:0000256" key="2">
    <source>
        <dbReference type="ARBA" id="ARBA00008333"/>
    </source>
</evidence>
<feature type="transmembrane region" description="Helical" evidence="6">
    <location>
        <begin position="447"/>
        <end position="465"/>
    </location>
</feature>
<evidence type="ECO:0000256" key="1">
    <source>
        <dbReference type="ARBA" id="ARBA00004141"/>
    </source>
</evidence>
<keyword evidence="8" id="KW-1185">Reference proteome</keyword>
<feature type="transmembrane region" description="Helical" evidence="6">
    <location>
        <begin position="373"/>
        <end position="395"/>
    </location>
</feature>
<keyword evidence="5 6" id="KW-0472">Membrane</keyword>
<name>A0ABT1YQJ8_9BACL</name>
<dbReference type="Proteomes" id="UP001300012">
    <property type="component" value="Unassembled WGS sequence"/>
</dbReference>
<feature type="transmembrane region" description="Helical" evidence="6">
    <location>
        <begin position="407"/>
        <end position="426"/>
    </location>
</feature>
<evidence type="ECO:0000313" key="8">
    <source>
        <dbReference type="Proteomes" id="UP001300012"/>
    </source>
</evidence>
<feature type="transmembrane region" description="Helical" evidence="6">
    <location>
        <begin position="342"/>
        <end position="361"/>
    </location>
</feature>
<sequence>MSLKRNRLIICMFLLLLLSGLQGAIGAAAALQPDQLKQLIALSSDALISSGDNNWEEARLSVTRLKALWEVNTDKSAEAEALSSALLKAEQELTKVGSAPEPASAAISSLAKAVDRYVTAQGDSGQPKEKAHKQIGALLPQLNKSLAAVTAGNWPQAKQSYNSFVNGWYKAENLIRSENAQVYGNMELKISGARIALNIEPPDAAKSTAKLKELITAVEDYVSGKAEANASTTSTSSEQPSISSLLQLLDSVQADIQSKQPEVAAGKMDGFIAAWPSVEGVVITRAPDTYSSIETKMVAVPTLILSNPPNWDKASSLIAEMKTELQPFAEASSYTAWDAALILFREGLEAILIIVSLLTFLNKSGNADKRKWIWSGAAMGLVASAILAVILSIVLSNLSTGSSRETIEGVTGLVAVLFMLTIGAWLHKKSNLQAWTRYVEQSIGTSLARGTLWSLSFTAFLAVIREGAETIIFYFGMVATIGLTDLLLGIVGALIALSAIGYAIIKLSSRIPVRPFFLAAGLLLYYMAFKFIGVSVHALQVTGSLPAHNSDHLFNLPKLGIYPSWETTVPQLVVLAVILINIVLNARRKPIKPPLQTTN</sequence>
<evidence type="ECO:0000256" key="4">
    <source>
        <dbReference type="ARBA" id="ARBA00022989"/>
    </source>
</evidence>
<evidence type="ECO:0000256" key="5">
    <source>
        <dbReference type="ARBA" id="ARBA00023136"/>
    </source>
</evidence>
<comment type="subcellular location">
    <subcellularLocation>
        <location evidence="1">Membrane</location>
        <topology evidence="1">Multi-pass membrane protein</topology>
    </subcellularLocation>
</comment>
<proteinExistence type="inferred from homology"/>
<keyword evidence="4 6" id="KW-1133">Transmembrane helix</keyword>
<reference evidence="7 8" key="1">
    <citation type="submission" date="2022-08" db="EMBL/GenBank/DDBJ databases">
        <title>Paenibacillus endoradicis sp. nov., Paenibacillus radicibacter sp. nov and Paenibacillus pararadicis sp. nov., three cold-adapted plant growth-promoting bacteria isolated from root of Larix gmelinii in Great Khingan.</title>
        <authorList>
            <person name="Xue H."/>
        </authorList>
    </citation>
    <scope>NUCLEOTIDE SEQUENCE [LARGE SCALE GENOMIC DNA]</scope>
    <source>
        <strain evidence="7 8">N5-1-1-5</strain>
    </source>
</reference>
<keyword evidence="3 6" id="KW-0812">Transmembrane</keyword>
<dbReference type="PANTHER" id="PTHR31632">
    <property type="entry name" value="IRON TRANSPORTER FTH1"/>
    <property type="match status" value="1"/>
</dbReference>
<evidence type="ECO:0000256" key="6">
    <source>
        <dbReference type="SAM" id="Phobius"/>
    </source>
</evidence>
<comment type="similarity">
    <text evidence="2">Belongs to the oxidase-dependent Fe transporter (OFeT) (TC 9.A.10.1) family.</text>
</comment>
<accession>A0ABT1YQJ8</accession>
<dbReference type="Pfam" id="PF03239">
    <property type="entry name" value="FTR1"/>
    <property type="match status" value="1"/>
</dbReference>
<dbReference type="PANTHER" id="PTHR31632:SF2">
    <property type="entry name" value="PLASMA MEMBRANE IRON PERMEASE"/>
    <property type="match status" value="1"/>
</dbReference>
<dbReference type="EMBL" id="JANQBD010000019">
    <property type="protein sequence ID" value="MCR8634245.1"/>
    <property type="molecule type" value="Genomic_DNA"/>
</dbReference>
<dbReference type="InterPro" id="IPR004923">
    <property type="entry name" value="FTR1/Fip1/EfeU"/>
</dbReference>